<dbReference type="Gene3D" id="1.25.40.430">
    <property type="match status" value="1"/>
</dbReference>
<dbReference type="EMBL" id="JBBNAE010000005">
    <property type="protein sequence ID" value="KAK9124587.1"/>
    <property type="molecule type" value="Genomic_DNA"/>
</dbReference>
<organism evidence="3 4">
    <name type="scientific">Stephania japonica</name>
    <dbReference type="NCBI Taxonomy" id="461633"/>
    <lineage>
        <taxon>Eukaryota</taxon>
        <taxon>Viridiplantae</taxon>
        <taxon>Streptophyta</taxon>
        <taxon>Embryophyta</taxon>
        <taxon>Tracheophyta</taxon>
        <taxon>Spermatophyta</taxon>
        <taxon>Magnoliopsida</taxon>
        <taxon>Ranunculales</taxon>
        <taxon>Menispermaceae</taxon>
        <taxon>Menispermoideae</taxon>
        <taxon>Cissampelideae</taxon>
        <taxon>Stephania</taxon>
    </lineage>
</organism>
<dbReference type="InterPro" id="IPR013212">
    <property type="entry name" value="Mad3/Bub1_I"/>
</dbReference>
<dbReference type="PROSITE" id="PS51489">
    <property type="entry name" value="BUB1_N"/>
    <property type="match status" value="1"/>
</dbReference>
<accession>A0AAP0IZ66</accession>
<evidence type="ECO:0000259" key="2">
    <source>
        <dbReference type="PROSITE" id="PS51489"/>
    </source>
</evidence>
<protein>
    <recommendedName>
        <fullName evidence="2">BUB1 N-terminal domain-containing protein</fullName>
    </recommendedName>
</protein>
<feature type="region of interest" description="Disordered" evidence="1">
    <location>
        <begin position="245"/>
        <end position="267"/>
    </location>
</feature>
<evidence type="ECO:0000313" key="4">
    <source>
        <dbReference type="Proteomes" id="UP001417504"/>
    </source>
</evidence>
<feature type="region of interest" description="Disordered" evidence="1">
    <location>
        <begin position="92"/>
        <end position="126"/>
    </location>
</feature>
<gene>
    <name evidence="3" type="ORF">Sjap_014189</name>
</gene>
<dbReference type="GO" id="GO:0007094">
    <property type="term" value="P:mitotic spindle assembly checkpoint signaling"/>
    <property type="evidence" value="ECO:0007669"/>
    <property type="project" value="InterPro"/>
</dbReference>
<dbReference type="InterPro" id="IPR015661">
    <property type="entry name" value="Bub1/Mad3"/>
</dbReference>
<sequence length="495" mass="55404">METNRIGKKQALFYQAYSLYYEKLKRFEEAEKMYHLGVQNFAEPAVELQKSYEQFLHRVEQHKKRKSRRLETRAAMTSRRNFSGDKIAEEMSKDAGHLKEPDTSLTEGHGHHKLENFSSNTKGKSSEVVCKPLENKDLTGAPTLSSSLKQADNAAAESSRMFNEETIFVKFVDKAIDGRSEAEDACHHGLVDPTVNLKEAMNAINSMFREPLELETINRRKFKTSCAKVDKGVSTELEVFVDESFDNGTHSSGHSKEKGGATTDSSFVHPSKLVSVKKRKTETDTEVQEGFKIFVDGEDGSDYDDRNDENVSPNIQYPSELSSQQIGSFVFPIPNNLQCSGSDASKLRSSPNLKLREETVVGRFVGSALDGPAVENACHHGLVEPTINMKEAMDAINSMFGKPIDFVRMGRPKKQSKSIDRKKVNGGFSILADDDMETQQFSILADEDVKTQKHPKSSFLLTNRMGSGCDFNEPTVFTREAMDDINGMFGRPLDF</sequence>
<dbReference type="AlphaFoldDB" id="A0AAP0IZ66"/>
<keyword evidence="4" id="KW-1185">Reference proteome</keyword>
<proteinExistence type="predicted"/>
<feature type="compositionally biased region" description="Basic and acidic residues" evidence="1">
    <location>
        <begin position="92"/>
        <end position="102"/>
    </location>
</feature>
<name>A0AAP0IZ66_9MAGN</name>
<dbReference type="GO" id="GO:0004672">
    <property type="term" value="F:protein kinase activity"/>
    <property type="evidence" value="ECO:0007669"/>
    <property type="project" value="TreeGrafter"/>
</dbReference>
<feature type="domain" description="BUB1 N-terminal" evidence="2">
    <location>
        <begin position="1"/>
        <end position="84"/>
    </location>
</feature>
<dbReference type="PANTHER" id="PTHR14030">
    <property type="entry name" value="MITOTIC CHECKPOINT SERINE/THREONINE-PROTEIN KINASE BUB1"/>
    <property type="match status" value="1"/>
</dbReference>
<reference evidence="3 4" key="1">
    <citation type="submission" date="2024-01" db="EMBL/GenBank/DDBJ databases">
        <title>Genome assemblies of Stephania.</title>
        <authorList>
            <person name="Yang L."/>
        </authorList>
    </citation>
    <scope>NUCLEOTIDE SEQUENCE [LARGE SCALE GENOMIC DNA]</scope>
    <source>
        <strain evidence="3">QJT</strain>
        <tissue evidence="3">Leaf</tissue>
    </source>
</reference>
<dbReference type="PANTHER" id="PTHR14030:SF2">
    <property type="entry name" value="OS11G0128700 PROTEIN"/>
    <property type="match status" value="1"/>
</dbReference>
<comment type="caution">
    <text evidence="3">The sequence shown here is derived from an EMBL/GenBank/DDBJ whole genome shotgun (WGS) entry which is preliminary data.</text>
</comment>
<evidence type="ECO:0000256" key="1">
    <source>
        <dbReference type="SAM" id="MobiDB-lite"/>
    </source>
</evidence>
<evidence type="ECO:0000313" key="3">
    <source>
        <dbReference type="EMBL" id="KAK9124587.1"/>
    </source>
</evidence>
<dbReference type="Proteomes" id="UP001417504">
    <property type="component" value="Unassembled WGS sequence"/>
</dbReference>
<dbReference type="GO" id="GO:0051754">
    <property type="term" value="P:meiotic sister chromatid cohesion, centromeric"/>
    <property type="evidence" value="ECO:0007669"/>
    <property type="project" value="TreeGrafter"/>
</dbReference>